<name>A0A160VEM3_9ZZZZ</name>
<dbReference type="EMBL" id="FAXC01000154">
    <property type="protein sequence ID" value="CUV09016.1"/>
    <property type="molecule type" value="Genomic_DNA"/>
</dbReference>
<gene>
    <name evidence="1" type="ORF">MGWOODY_Mmi372</name>
</gene>
<organism evidence="1">
    <name type="scientific">hydrothermal vent metagenome</name>
    <dbReference type="NCBI Taxonomy" id="652676"/>
    <lineage>
        <taxon>unclassified sequences</taxon>
        <taxon>metagenomes</taxon>
        <taxon>ecological metagenomes</taxon>
    </lineage>
</organism>
<protein>
    <submittedName>
        <fullName evidence="1">Uncharacterized protein</fullName>
    </submittedName>
</protein>
<proteinExistence type="predicted"/>
<accession>A0A160VEM3</accession>
<sequence>MKQNDTKSSEYRFDLGKSIQDALLLVYLDMYWMFGKH</sequence>
<dbReference type="AlphaFoldDB" id="A0A160VEM3"/>
<evidence type="ECO:0000313" key="1">
    <source>
        <dbReference type="EMBL" id="CUV09016.1"/>
    </source>
</evidence>
<reference evidence="1" key="1">
    <citation type="submission" date="2015-10" db="EMBL/GenBank/DDBJ databases">
        <authorList>
            <person name="Gilbert D.G."/>
        </authorList>
    </citation>
    <scope>NUCLEOTIDE SEQUENCE</scope>
</reference>